<comment type="subcellular location">
    <subcellularLocation>
        <location evidence="1">Golgi apparatus membrane</location>
        <topology evidence="1">Single-pass type II membrane protein</topology>
    </subcellularLocation>
    <subcellularLocation>
        <location evidence="12">Golgi apparatus</location>
        <location evidence="12">Golgi stack membrane</location>
        <topology evidence="12">Single-pass type II membrane protein</topology>
    </subcellularLocation>
</comment>
<dbReference type="RefSeq" id="XP_035825900.1">
    <property type="nucleotide sequence ID" value="XM_035970007.1"/>
</dbReference>
<keyword evidence="9 12" id="KW-0333">Golgi apparatus</keyword>
<evidence type="ECO:0000256" key="6">
    <source>
        <dbReference type="ARBA" id="ARBA00022692"/>
    </source>
</evidence>
<gene>
    <name evidence="16 17" type="primary">LOC101857254</name>
</gene>
<comment type="pathway">
    <text evidence="2">Protein modification; protein glycosylation.</text>
</comment>
<dbReference type="RefSeq" id="XP_005099342.1">
    <property type="nucleotide sequence ID" value="XM_005099285.3"/>
</dbReference>
<reference evidence="16 17" key="1">
    <citation type="submission" date="2025-05" db="UniProtKB">
        <authorList>
            <consortium name="RefSeq"/>
        </authorList>
    </citation>
    <scope>IDENTIFICATION</scope>
</reference>
<keyword evidence="6 12" id="KW-0812">Transmembrane</keyword>
<evidence type="ECO:0000313" key="17">
    <source>
        <dbReference type="RefSeq" id="XP_035825900.1"/>
    </source>
</evidence>
<evidence type="ECO:0000256" key="9">
    <source>
        <dbReference type="ARBA" id="ARBA00023034"/>
    </source>
</evidence>
<evidence type="ECO:0000259" key="13">
    <source>
        <dbReference type="Pfam" id="PF00852"/>
    </source>
</evidence>
<evidence type="ECO:0000256" key="2">
    <source>
        <dbReference type="ARBA" id="ARBA00004922"/>
    </source>
</evidence>
<accession>A0ABM0JQS0</accession>
<name>A0ABM0JQS0_APLCA</name>
<dbReference type="EC" id="2.4.1.-" evidence="12"/>
<keyword evidence="4 12" id="KW-0328">Glycosyltransferase</keyword>
<evidence type="ECO:0000256" key="11">
    <source>
        <dbReference type="ARBA" id="ARBA00023180"/>
    </source>
</evidence>
<evidence type="ECO:0000256" key="8">
    <source>
        <dbReference type="ARBA" id="ARBA00022989"/>
    </source>
</evidence>
<evidence type="ECO:0000256" key="5">
    <source>
        <dbReference type="ARBA" id="ARBA00022679"/>
    </source>
</evidence>
<dbReference type="Gene3D" id="3.40.50.11660">
    <property type="entry name" value="Glycosyl transferase family 10, C-terminal domain"/>
    <property type="match status" value="1"/>
</dbReference>
<dbReference type="Proteomes" id="UP000694888">
    <property type="component" value="Unplaced"/>
</dbReference>
<protein>
    <recommendedName>
        <fullName evidence="12">Fucosyltransferase</fullName>
        <ecNumber evidence="12">2.4.1.-</ecNumber>
    </recommendedName>
</protein>
<keyword evidence="15" id="KW-1185">Reference proteome</keyword>
<keyword evidence="11" id="KW-0325">Glycoprotein</keyword>
<evidence type="ECO:0000259" key="14">
    <source>
        <dbReference type="Pfam" id="PF17039"/>
    </source>
</evidence>
<proteinExistence type="inferred from homology"/>
<keyword evidence="5 12" id="KW-0808">Transferase</keyword>
<dbReference type="PANTHER" id="PTHR48438:SF1">
    <property type="entry name" value="ALPHA-(1,3)-FUCOSYLTRANSFERASE C-RELATED"/>
    <property type="match status" value="1"/>
</dbReference>
<keyword evidence="10" id="KW-0472">Membrane</keyword>
<evidence type="ECO:0000313" key="16">
    <source>
        <dbReference type="RefSeq" id="XP_005099342.1"/>
    </source>
</evidence>
<dbReference type="GeneID" id="101857254"/>
<evidence type="ECO:0000256" key="1">
    <source>
        <dbReference type="ARBA" id="ARBA00004323"/>
    </source>
</evidence>
<organism evidence="15 16">
    <name type="scientific">Aplysia californica</name>
    <name type="common">California sea hare</name>
    <dbReference type="NCBI Taxonomy" id="6500"/>
    <lineage>
        <taxon>Eukaryota</taxon>
        <taxon>Metazoa</taxon>
        <taxon>Spiralia</taxon>
        <taxon>Lophotrochozoa</taxon>
        <taxon>Mollusca</taxon>
        <taxon>Gastropoda</taxon>
        <taxon>Heterobranchia</taxon>
        <taxon>Euthyneura</taxon>
        <taxon>Tectipleura</taxon>
        <taxon>Aplysiida</taxon>
        <taxon>Aplysioidea</taxon>
        <taxon>Aplysiidae</taxon>
        <taxon>Aplysia</taxon>
    </lineage>
</organism>
<dbReference type="Pfam" id="PF00852">
    <property type="entry name" value="Glyco_transf_10"/>
    <property type="match status" value="1"/>
</dbReference>
<comment type="similarity">
    <text evidence="3 12">Belongs to the glycosyltransferase 10 family.</text>
</comment>
<dbReference type="InterPro" id="IPR001503">
    <property type="entry name" value="Glyco_trans_10"/>
</dbReference>
<dbReference type="SUPFAM" id="SSF53756">
    <property type="entry name" value="UDP-Glycosyltransferase/glycogen phosphorylase"/>
    <property type="match status" value="1"/>
</dbReference>
<evidence type="ECO:0000256" key="10">
    <source>
        <dbReference type="ARBA" id="ARBA00023136"/>
    </source>
</evidence>
<dbReference type="InterPro" id="IPR031481">
    <property type="entry name" value="Glyco_tran_10_N"/>
</dbReference>
<feature type="domain" description="Fucosyltransferase N-terminal" evidence="14">
    <location>
        <begin position="179"/>
        <end position="261"/>
    </location>
</feature>
<keyword evidence="7" id="KW-0735">Signal-anchor</keyword>
<evidence type="ECO:0000256" key="3">
    <source>
        <dbReference type="ARBA" id="ARBA00008919"/>
    </source>
</evidence>
<keyword evidence="8" id="KW-1133">Transmembrane helix</keyword>
<dbReference type="Pfam" id="PF17039">
    <property type="entry name" value="Glyco_tran_10_N"/>
    <property type="match status" value="1"/>
</dbReference>
<evidence type="ECO:0000313" key="15">
    <source>
        <dbReference type="Proteomes" id="UP000694888"/>
    </source>
</evidence>
<dbReference type="PANTHER" id="PTHR48438">
    <property type="entry name" value="ALPHA-(1,3)-FUCOSYLTRANSFERASE C-RELATED"/>
    <property type="match status" value="1"/>
</dbReference>
<evidence type="ECO:0000256" key="12">
    <source>
        <dbReference type="RuleBase" id="RU003832"/>
    </source>
</evidence>
<sequence>MTPVPDKWAWSTVRKTVLFLFLTATLVLFTFDAFVTNRMTPRVVHSFLSGVLVGPPVKQNTQVSLLGESSMLVSQDLKQTNTSAASESIAAMATRSSWVEKLSPQARKFAEDELRKLGFESTEGHEFKSPFIITPVIYSNLTTPKAAISGNKSRSTKTISCFNCLKWFTTTDLNLLNRDFTRCPYSECKFYSKWRGSADMVIIFPESHGVLPKSVRRPGQIWTKAFWESPAHYGYPRNYQPWRNVFNWTFTYRTDSDIFAPSNRLIWRHRSLLLSDREYLDIAKQKTRTAAWWVSNCPTVSRRKAFVQEMKKYIDVDIYGHCGSLKCARKDYVQCERKLTTTYKFYLSFENSLCKDYVTEKFFRSFQYRSHIIPVVRGGLDYDRFFPKDILVNAAHFKNAKELALYLKELGSDTQRYAAMLKEKDRLVSWGRKYDWCDICEKLHTNQQVKTIPDIKRWSHHETCYKPNDIT</sequence>
<dbReference type="InterPro" id="IPR038577">
    <property type="entry name" value="GT10-like_C_sf"/>
</dbReference>
<evidence type="ECO:0000256" key="7">
    <source>
        <dbReference type="ARBA" id="ARBA00022968"/>
    </source>
</evidence>
<feature type="domain" description="Fucosyltransferase C-terminal" evidence="13">
    <location>
        <begin position="284"/>
        <end position="458"/>
    </location>
</feature>
<evidence type="ECO:0000256" key="4">
    <source>
        <dbReference type="ARBA" id="ARBA00022676"/>
    </source>
</evidence>
<dbReference type="InterPro" id="IPR055270">
    <property type="entry name" value="Glyco_tran_10_C"/>
</dbReference>